<reference evidence="2 3" key="1">
    <citation type="journal article" date="2008" name="Science">
        <title>The Physcomitrella genome reveals evolutionary insights into the conquest of land by plants.</title>
        <authorList>
            <person name="Rensing S."/>
            <person name="Lang D."/>
            <person name="Zimmer A."/>
            <person name="Terry A."/>
            <person name="Salamov A."/>
            <person name="Shapiro H."/>
            <person name="Nishiyama T."/>
            <person name="Perroud P.-F."/>
            <person name="Lindquist E."/>
            <person name="Kamisugi Y."/>
            <person name="Tanahashi T."/>
            <person name="Sakakibara K."/>
            <person name="Fujita T."/>
            <person name="Oishi K."/>
            <person name="Shin-I T."/>
            <person name="Kuroki Y."/>
            <person name="Toyoda A."/>
            <person name="Suzuki Y."/>
            <person name="Hashimoto A."/>
            <person name="Yamaguchi K."/>
            <person name="Sugano A."/>
            <person name="Kohara Y."/>
            <person name="Fujiyama A."/>
            <person name="Anterola A."/>
            <person name="Aoki S."/>
            <person name="Ashton N."/>
            <person name="Barbazuk W.B."/>
            <person name="Barker E."/>
            <person name="Bennetzen J."/>
            <person name="Bezanilla M."/>
            <person name="Blankenship R."/>
            <person name="Cho S.H."/>
            <person name="Dutcher S."/>
            <person name="Estelle M."/>
            <person name="Fawcett J.A."/>
            <person name="Gundlach H."/>
            <person name="Hanada K."/>
            <person name="Heyl A."/>
            <person name="Hicks K.A."/>
            <person name="Hugh J."/>
            <person name="Lohr M."/>
            <person name="Mayer K."/>
            <person name="Melkozernov A."/>
            <person name="Murata T."/>
            <person name="Nelson D."/>
            <person name="Pils B."/>
            <person name="Prigge M."/>
            <person name="Reiss B."/>
            <person name="Renner T."/>
            <person name="Rombauts S."/>
            <person name="Rushton P."/>
            <person name="Sanderfoot A."/>
            <person name="Schween G."/>
            <person name="Shiu S.-H."/>
            <person name="Stueber K."/>
            <person name="Theodoulou F.L."/>
            <person name="Tu H."/>
            <person name="Van de Peer Y."/>
            <person name="Verrier P.J."/>
            <person name="Waters E."/>
            <person name="Wood A."/>
            <person name="Yang L."/>
            <person name="Cove D."/>
            <person name="Cuming A."/>
            <person name="Hasebe M."/>
            <person name="Lucas S."/>
            <person name="Mishler D.B."/>
            <person name="Reski R."/>
            <person name="Grigoriev I."/>
            <person name="Quatrano R.S."/>
            <person name="Boore J.L."/>
        </authorList>
    </citation>
    <scope>NUCLEOTIDE SEQUENCE [LARGE SCALE GENOMIC DNA]</scope>
    <source>
        <strain evidence="2 3">cv. Gransden 2004</strain>
    </source>
</reference>
<name>A0A7I4D7F5_PHYPA</name>
<reference evidence="2 3" key="2">
    <citation type="journal article" date="2018" name="Plant J.">
        <title>The Physcomitrella patens chromosome-scale assembly reveals moss genome structure and evolution.</title>
        <authorList>
            <person name="Lang D."/>
            <person name="Ullrich K.K."/>
            <person name="Murat F."/>
            <person name="Fuchs J."/>
            <person name="Jenkins J."/>
            <person name="Haas F.B."/>
            <person name="Piednoel M."/>
            <person name="Gundlach H."/>
            <person name="Van Bel M."/>
            <person name="Meyberg R."/>
            <person name="Vives C."/>
            <person name="Morata J."/>
            <person name="Symeonidi A."/>
            <person name="Hiss M."/>
            <person name="Muchero W."/>
            <person name="Kamisugi Y."/>
            <person name="Saleh O."/>
            <person name="Blanc G."/>
            <person name="Decker E.L."/>
            <person name="van Gessel N."/>
            <person name="Grimwood J."/>
            <person name="Hayes R.D."/>
            <person name="Graham S.W."/>
            <person name="Gunter L.E."/>
            <person name="McDaniel S.F."/>
            <person name="Hoernstein S.N.W."/>
            <person name="Larsson A."/>
            <person name="Li F.W."/>
            <person name="Perroud P.F."/>
            <person name="Phillips J."/>
            <person name="Ranjan P."/>
            <person name="Rokshar D.S."/>
            <person name="Rothfels C.J."/>
            <person name="Schneider L."/>
            <person name="Shu S."/>
            <person name="Stevenson D.W."/>
            <person name="Thummler F."/>
            <person name="Tillich M."/>
            <person name="Villarreal Aguilar J.C."/>
            <person name="Widiez T."/>
            <person name="Wong G.K."/>
            <person name="Wymore A."/>
            <person name="Zhang Y."/>
            <person name="Zimmer A.D."/>
            <person name="Quatrano R.S."/>
            <person name="Mayer K.F.X."/>
            <person name="Goodstein D."/>
            <person name="Casacuberta J.M."/>
            <person name="Vandepoele K."/>
            <person name="Reski R."/>
            <person name="Cuming A.C."/>
            <person name="Tuskan G.A."/>
            <person name="Maumus F."/>
            <person name="Salse J."/>
            <person name="Schmutz J."/>
            <person name="Rensing S.A."/>
        </authorList>
    </citation>
    <scope>NUCLEOTIDE SEQUENCE [LARGE SCALE GENOMIC DNA]</scope>
    <source>
        <strain evidence="2 3">cv. Gransden 2004</strain>
    </source>
</reference>
<accession>A0A7I4D7F5</accession>
<protein>
    <submittedName>
        <fullName evidence="2">Uncharacterized protein</fullName>
    </submittedName>
</protein>
<proteinExistence type="predicted"/>
<reference evidence="2" key="3">
    <citation type="submission" date="2020-12" db="UniProtKB">
        <authorList>
            <consortium name="EnsemblPlants"/>
        </authorList>
    </citation>
    <scope>IDENTIFICATION</scope>
</reference>
<feature type="compositionally biased region" description="Polar residues" evidence="1">
    <location>
        <begin position="24"/>
        <end position="42"/>
    </location>
</feature>
<dbReference type="EMBL" id="ABEU02000003">
    <property type="status" value="NOT_ANNOTATED_CDS"/>
    <property type="molecule type" value="Genomic_DNA"/>
</dbReference>
<organism evidence="2 3">
    <name type="scientific">Physcomitrium patens</name>
    <name type="common">Spreading-leaved earth moss</name>
    <name type="synonym">Physcomitrella patens</name>
    <dbReference type="NCBI Taxonomy" id="3218"/>
    <lineage>
        <taxon>Eukaryota</taxon>
        <taxon>Viridiplantae</taxon>
        <taxon>Streptophyta</taxon>
        <taxon>Embryophyta</taxon>
        <taxon>Bryophyta</taxon>
        <taxon>Bryophytina</taxon>
        <taxon>Bryopsida</taxon>
        <taxon>Funariidae</taxon>
        <taxon>Funariales</taxon>
        <taxon>Funariaceae</taxon>
        <taxon>Physcomitrium</taxon>
    </lineage>
</organism>
<feature type="region of interest" description="Disordered" evidence="1">
    <location>
        <begin position="198"/>
        <end position="223"/>
    </location>
</feature>
<feature type="compositionally biased region" description="Polar residues" evidence="1">
    <location>
        <begin position="1"/>
        <end position="11"/>
    </location>
</feature>
<evidence type="ECO:0000313" key="3">
    <source>
        <dbReference type="Proteomes" id="UP000006727"/>
    </source>
</evidence>
<dbReference type="EnsemblPlants" id="Pp3c3_13290V3.2">
    <property type="protein sequence ID" value="Pp3c3_13290V3.2"/>
    <property type="gene ID" value="Pp3c3_13290"/>
</dbReference>
<feature type="region of interest" description="Disordered" evidence="1">
    <location>
        <begin position="1"/>
        <end position="44"/>
    </location>
</feature>
<gene>
    <name evidence="2" type="primary">LOC112280476</name>
</gene>
<dbReference type="AlphaFoldDB" id="A0A7I4D7F5"/>
<dbReference type="Gramene" id="Pp3c3_13290V3.2">
    <property type="protein sequence ID" value="Pp3c3_13290V3.2"/>
    <property type="gene ID" value="Pp3c3_13290"/>
</dbReference>
<sequence length="384" mass="44174">MNDGHNVTTRNKSQHRKNGAHLVRSSNRNGKSNETKNNNLPKSNACVKTRQNWTLVLADTVAAYPPALQLMAVEMAKVILQGRDEELAFRLQVEETVRVSVMEASEIRVNLEQCQSDSGSHANWDVNFDAALEVACQELETFVEQLEETLLSVIEINRLAHLEEGTQFVLVTDEVVDDQFETYVIQTMEFWCPKTSGLSCHDERKSRRRVQSSEPGTSRNRGLKLRVYHSGMEQDGKRKRILEDSSDEELLESFFRMAQLEDDRGANQADDEDTQNLCQICFDATPEQRPFITLNVPCYQSRHRMWTSVLPAMCLKSCNDVNCQWKNTHYLFASQMPINPIPQTVDVTSRQEDPRHFNKQKKRILHPCFRDHLLSVQRLLKNGH</sequence>
<dbReference type="Proteomes" id="UP000006727">
    <property type="component" value="Chromosome 3"/>
</dbReference>
<keyword evidence="3" id="KW-1185">Reference proteome</keyword>
<evidence type="ECO:0000256" key="1">
    <source>
        <dbReference type="SAM" id="MobiDB-lite"/>
    </source>
</evidence>
<evidence type="ECO:0000313" key="2">
    <source>
        <dbReference type="EnsemblPlants" id="Pp3c3_13290V3.2"/>
    </source>
</evidence>